<name>A0ABY6A8N5_9GAMM</name>
<dbReference type="Proteomes" id="UP001065322">
    <property type="component" value="Chromosome"/>
</dbReference>
<keyword evidence="1" id="KW-1133">Transmembrane helix</keyword>
<keyword evidence="1" id="KW-0472">Membrane</keyword>
<accession>A0ABY6A8N5</accession>
<dbReference type="InterPro" id="IPR005625">
    <property type="entry name" value="PepSY-ass_TM"/>
</dbReference>
<sequence>MKSSLSAHSWLGIGMAAVLYLIILSGTLVVFHTHIERWEQPLAAEFHEFDAAAVESAFNEYLTTPDNLTPHMYLVFPSDAMPRIKFANEQQGEYRNADGSAGVPAYDDWAHQLSDLHYYLHLPTNIGIILVSAMGVILLALIISGLLAHPSIIKDAFAWRSGSERIHFTDLHNRLSVWGLPFHLMMAFTGAYFGLAGLIILIAAEAFHDGDREAVTRQFFSGDPVVEAQPLQVDIQQPLQYLNANVPDGQLLFMTIHEADSEQRFQEYYVQQPGRLIYSENYRFDMQGNFLNRAGYSDGDLAKQIVYSIYRLHFGNFAGMGSKLLYFVMGLALTVVCVSGINIWLNRRKHEDLLNRLWVAVVWGAPLAITVSAISGVLARWPSVIPFWSVLLAALVLAVIAQPAARFRRQIQLAGILTVFVLLAGYAIQFGLAAAFGAGLLLTCGLLVWALVLAVFVIRSSGTGVGKTG</sequence>
<keyword evidence="3" id="KW-1185">Reference proteome</keyword>
<dbReference type="EMBL" id="CP054475">
    <property type="protein sequence ID" value="UXD87319.1"/>
    <property type="molecule type" value="Genomic_DNA"/>
</dbReference>
<feature type="transmembrane region" description="Helical" evidence="1">
    <location>
        <begin position="324"/>
        <end position="345"/>
    </location>
</feature>
<reference evidence="3" key="1">
    <citation type="submission" date="2020-06" db="EMBL/GenBank/DDBJ databases">
        <title>Thalassolituus marinus alknpb1M-1, a hydrocarbon-degrading bacterium isolated from the deep-sea overlying water using an in-situ strategy from the South China Sea basin.</title>
        <authorList>
            <person name="Dong C."/>
            <person name="Chen Y."/>
            <person name="Shao Z."/>
        </authorList>
    </citation>
    <scope>NUCLEOTIDE SEQUENCE [LARGE SCALE GENOMIC DNA]</scope>
    <source>
        <strain evidence="3">alknpb1M-1</strain>
    </source>
</reference>
<evidence type="ECO:0000313" key="3">
    <source>
        <dbReference type="Proteomes" id="UP001065322"/>
    </source>
</evidence>
<proteinExistence type="predicted"/>
<dbReference type="PANTHER" id="PTHR34219:SF3">
    <property type="entry name" value="BLL7967 PROTEIN"/>
    <property type="match status" value="1"/>
</dbReference>
<feature type="transmembrane region" description="Helical" evidence="1">
    <location>
        <begin position="438"/>
        <end position="458"/>
    </location>
</feature>
<feature type="transmembrane region" description="Helical" evidence="1">
    <location>
        <begin position="357"/>
        <end position="378"/>
    </location>
</feature>
<dbReference type="Pfam" id="PF03929">
    <property type="entry name" value="PepSY_TM"/>
    <property type="match status" value="1"/>
</dbReference>
<gene>
    <name evidence="2" type="ORF">HUF19_07700</name>
</gene>
<feature type="transmembrane region" description="Helical" evidence="1">
    <location>
        <begin position="182"/>
        <end position="204"/>
    </location>
</feature>
<feature type="transmembrane region" description="Helical" evidence="1">
    <location>
        <begin position="384"/>
        <end position="401"/>
    </location>
</feature>
<feature type="transmembrane region" description="Helical" evidence="1">
    <location>
        <begin position="12"/>
        <end position="31"/>
    </location>
</feature>
<keyword evidence="1" id="KW-0812">Transmembrane</keyword>
<evidence type="ECO:0000256" key="1">
    <source>
        <dbReference type="SAM" id="Phobius"/>
    </source>
</evidence>
<protein>
    <submittedName>
        <fullName evidence="2">PepSY domain-containing protein</fullName>
    </submittedName>
</protein>
<organism evidence="2 3">
    <name type="scientific">Thalassolituus hydrocarboniclasticus</name>
    <dbReference type="NCBI Taxonomy" id="2742796"/>
    <lineage>
        <taxon>Bacteria</taxon>
        <taxon>Pseudomonadati</taxon>
        <taxon>Pseudomonadota</taxon>
        <taxon>Gammaproteobacteria</taxon>
        <taxon>Oceanospirillales</taxon>
        <taxon>Oceanospirillaceae</taxon>
        <taxon>Thalassolituus</taxon>
    </lineage>
</organism>
<dbReference type="PANTHER" id="PTHR34219">
    <property type="entry name" value="IRON-REGULATED INNER MEMBRANE PROTEIN-RELATED"/>
    <property type="match status" value="1"/>
</dbReference>
<evidence type="ECO:0000313" key="2">
    <source>
        <dbReference type="EMBL" id="UXD87319.1"/>
    </source>
</evidence>
<feature type="transmembrane region" description="Helical" evidence="1">
    <location>
        <begin position="126"/>
        <end position="148"/>
    </location>
</feature>
<feature type="transmembrane region" description="Helical" evidence="1">
    <location>
        <begin position="413"/>
        <end position="432"/>
    </location>
</feature>